<dbReference type="Gene3D" id="2.60.40.10">
    <property type="entry name" value="Immunoglobulins"/>
    <property type="match status" value="2"/>
</dbReference>
<dbReference type="Gene3D" id="2.60.40.1120">
    <property type="entry name" value="Carboxypeptidase-like, regulatory domain"/>
    <property type="match status" value="1"/>
</dbReference>
<dbReference type="SUPFAM" id="SSF63825">
    <property type="entry name" value="YWTD domain"/>
    <property type="match status" value="1"/>
</dbReference>
<name>A0A0S2I2Z4_9BACT</name>
<keyword evidence="5" id="KW-1185">Reference proteome</keyword>
<dbReference type="KEGG" id="blq:L21SP5_03004"/>
<dbReference type="STRING" id="1307839.L21SP5_03004"/>
<dbReference type="Pfam" id="PF07705">
    <property type="entry name" value="CARDB"/>
    <property type="match status" value="1"/>
</dbReference>
<evidence type="ECO:0000259" key="3">
    <source>
        <dbReference type="Pfam" id="PF18962"/>
    </source>
</evidence>
<evidence type="ECO:0008006" key="6">
    <source>
        <dbReference type="Google" id="ProtNLM"/>
    </source>
</evidence>
<evidence type="ECO:0000256" key="1">
    <source>
        <dbReference type="SAM" id="SignalP"/>
    </source>
</evidence>
<dbReference type="EMBL" id="CP013118">
    <property type="protein sequence ID" value="ALO16624.1"/>
    <property type="molecule type" value="Genomic_DNA"/>
</dbReference>
<evidence type="ECO:0000259" key="2">
    <source>
        <dbReference type="Pfam" id="PF07705"/>
    </source>
</evidence>
<organism evidence="4 5">
    <name type="scientific">Salinivirga cyanobacteriivorans</name>
    <dbReference type="NCBI Taxonomy" id="1307839"/>
    <lineage>
        <taxon>Bacteria</taxon>
        <taxon>Pseudomonadati</taxon>
        <taxon>Bacteroidota</taxon>
        <taxon>Bacteroidia</taxon>
        <taxon>Bacteroidales</taxon>
        <taxon>Salinivirgaceae</taxon>
        <taxon>Salinivirga</taxon>
    </lineage>
</organism>
<dbReference type="InterPro" id="IPR013783">
    <property type="entry name" value="Ig-like_fold"/>
</dbReference>
<dbReference type="Proteomes" id="UP000064893">
    <property type="component" value="Chromosome"/>
</dbReference>
<dbReference type="PATRIC" id="fig|1307839.3.peg.3160"/>
<evidence type="ECO:0000313" key="5">
    <source>
        <dbReference type="Proteomes" id="UP000064893"/>
    </source>
</evidence>
<feature type="signal peptide" evidence="1">
    <location>
        <begin position="1"/>
        <end position="21"/>
    </location>
</feature>
<dbReference type="SUPFAM" id="SSF49464">
    <property type="entry name" value="Carboxypeptidase regulatory domain-like"/>
    <property type="match status" value="1"/>
</dbReference>
<feature type="domain" description="Secretion system C-terminal sorting" evidence="3">
    <location>
        <begin position="787"/>
        <end position="854"/>
    </location>
</feature>
<gene>
    <name evidence="4" type="ORF">L21SP5_03004</name>
</gene>
<proteinExistence type="predicted"/>
<dbReference type="AlphaFoldDB" id="A0A0S2I2Z4"/>
<dbReference type="NCBIfam" id="TIGR04183">
    <property type="entry name" value="Por_Secre_tail"/>
    <property type="match status" value="1"/>
</dbReference>
<dbReference type="InterPro" id="IPR008969">
    <property type="entry name" value="CarboxyPept-like_regulatory"/>
</dbReference>
<dbReference type="RefSeq" id="WP_057953981.1">
    <property type="nucleotide sequence ID" value="NZ_CP013118.1"/>
</dbReference>
<accession>A0A0S2I2Z4</accession>
<protein>
    <recommendedName>
        <fullName evidence="6">Secretion system C-terminal sorting domain-containing protein</fullName>
    </recommendedName>
</protein>
<dbReference type="OrthoDB" id="2985529at2"/>
<dbReference type="InterPro" id="IPR011635">
    <property type="entry name" value="CARDB"/>
</dbReference>
<reference evidence="4 5" key="1">
    <citation type="submission" date="2015-11" db="EMBL/GenBank/DDBJ databases">
        <title>Description and complete genome sequence of a novel strain predominating in hypersaline microbial mats and representing a new family of the Bacteriodetes phylum.</title>
        <authorList>
            <person name="Spring S."/>
            <person name="Bunk B."/>
            <person name="Sproer C."/>
            <person name="Klenk H.-P."/>
        </authorList>
    </citation>
    <scope>NUCLEOTIDE SEQUENCE [LARGE SCALE GENOMIC DNA]</scope>
    <source>
        <strain evidence="4 5">L21-Spi-D4</strain>
    </source>
</reference>
<feature type="chain" id="PRO_5006599436" description="Secretion system C-terminal sorting domain-containing protein" evidence="1">
    <location>
        <begin position="22"/>
        <end position="855"/>
    </location>
</feature>
<dbReference type="InterPro" id="IPR026444">
    <property type="entry name" value="Secre_tail"/>
</dbReference>
<dbReference type="Pfam" id="PF18962">
    <property type="entry name" value="Por_Secre_tail"/>
    <property type="match status" value="1"/>
</dbReference>
<sequence precursor="true">MRHKFFTLAISMLVFAFAANAQKQSTSLDKTPLAPTQIETSAKAQWDVLFTFDAVEAASPGIETNGTYFYTTTWNAGNFHRYDMDGANAETFTITGVSAIRDMAYAESTGYFYGSDASMTIQIMDLDNEASIGTITVDGGSGVTGVRHIAYDPTLDGGAGGFWVGNWDELAAIDMSGNSLVANSETPAVTSAYGSAYDNWSDPSNPKLWIATQPGSPSDAVFAEFDINTLSLTGVTHDAVADVPGADAAALSGGACTYEADGLFILAGSLQQEPNLVFGYELAVTADPTAPAGPTAFTATPDAGGALTVDLAWTNPDVDVNGDALTDLTSIDVYLNDDPTPIYTNASPTIGGDETYTATAPVGGMHTFKVVGTNGSGEGIPVTASTFVGVDVEVTSLTMPGVGAVGDVVTPTVTVKNNGVGDQTFDVTLDDGDAYSETLSVTDLASGAEEVLTFPDWTAAAAMTYTFTASASDPGSDIDMTNNTAMHDLTIFDGCEHTLVLTDSYGDGWNGATASVSVGGVVAVNSVTIETGDTESFVFLAETGDDILFEFDGGGSYPGECSWEIFDGEGTSILTGEGPDAASTNVSGNCGGPAYLVTFNVDDGANPIEGANINIASTDITTDVSGVATIELSDGEYIYTVTMTGYASFTDTINVAGEAISENVSLSPVYSVTFNVDMSDAIIAADFDPAMDTLIAAGSMNGWMEPGMDEAMFMDDADEDSIYTLMMYLADGDHEYKYFNGAGWDGGEWEGGDNRSFTVAGEAVVLNDIWGQEVGIGNTAATLDFNIYPNPTNGVLHIEVDGNSKVSIINAIGQTINTIDVNGHSTIDLSNKAKGVYFIRIASDNKVATKRVIVQ</sequence>
<feature type="domain" description="CARDB" evidence="2">
    <location>
        <begin position="391"/>
        <end position="483"/>
    </location>
</feature>
<evidence type="ECO:0000313" key="4">
    <source>
        <dbReference type="EMBL" id="ALO16624.1"/>
    </source>
</evidence>
<keyword evidence="1" id="KW-0732">Signal</keyword>